<feature type="transmembrane region" description="Helical" evidence="1">
    <location>
        <begin position="161"/>
        <end position="180"/>
    </location>
</feature>
<accession>A0A0F5VI22</accession>
<keyword evidence="1" id="KW-1133">Transmembrane helix</keyword>
<dbReference type="Pfam" id="PF05987">
    <property type="entry name" value="DUF898"/>
    <property type="match status" value="1"/>
</dbReference>
<feature type="transmembrane region" description="Helical" evidence="1">
    <location>
        <begin position="87"/>
        <end position="104"/>
    </location>
</feature>
<gene>
    <name evidence="2" type="ORF">KY46_02980</name>
</gene>
<keyword evidence="1" id="KW-0472">Membrane</keyword>
<dbReference type="RefSeq" id="WP_046219088.1">
    <property type="nucleotide sequence ID" value="NZ_JWYV01000001.1"/>
</dbReference>
<feature type="transmembrane region" description="Helical" evidence="1">
    <location>
        <begin position="311"/>
        <end position="330"/>
    </location>
</feature>
<dbReference type="OrthoDB" id="9765721at2"/>
<dbReference type="PATRIC" id="fig|265726.11.peg.647"/>
<evidence type="ECO:0008006" key="4">
    <source>
        <dbReference type="Google" id="ProtNLM"/>
    </source>
</evidence>
<keyword evidence="3" id="KW-1185">Reference proteome</keyword>
<dbReference type="AlphaFoldDB" id="A0A0F5VI22"/>
<feature type="transmembrane region" description="Helical" evidence="1">
    <location>
        <begin position="131"/>
        <end position="155"/>
    </location>
</feature>
<reference evidence="2 3" key="1">
    <citation type="submission" date="2014-12" db="EMBL/GenBank/DDBJ databases">
        <title>Mercury Reductase activity and rhizosphere competence traits in the genome of root associated Photobacterium halotolerans MELD1.</title>
        <authorList>
            <person name="Mathew D.C."/>
            <person name="Huang C.-C."/>
        </authorList>
    </citation>
    <scope>NUCLEOTIDE SEQUENCE [LARGE SCALE GENOMIC DNA]</scope>
    <source>
        <strain evidence="2 3">MELD1</strain>
    </source>
</reference>
<dbReference type="EMBL" id="JWYV01000001">
    <property type="protein sequence ID" value="KKD01759.1"/>
    <property type="molecule type" value="Genomic_DNA"/>
</dbReference>
<feature type="transmembrane region" description="Helical" evidence="1">
    <location>
        <begin position="257"/>
        <end position="281"/>
    </location>
</feature>
<feature type="transmembrane region" description="Helical" evidence="1">
    <location>
        <begin position="64"/>
        <end position="81"/>
    </location>
</feature>
<keyword evidence="1" id="KW-0812">Transmembrane</keyword>
<evidence type="ECO:0000313" key="3">
    <source>
        <dbReference type="Proteomes" id="UP000033633"/>
    </source>
</evidence>
<dbReference type="Proteomes" id="UP000033633">
    <property type="component" value="Unassembled WGS sequence"/>
</dbReference>
<sequence length="383" mass="41674">MENKVRFHGQGGEFFGIWIVNILLSVVTLGIYSAWAKVRTKKYFYGNTELAGDRFDYHATPKQILIGRAIAAVCVLVWFSASHFMPLFALVLMLAFFGVYPLLARNNARFDARMSSYRNVRFNFNGSVKGAYWAMLGCGVVSMIPLVILFVITAMVFEKSILVGGLFTLLSVAAYLYVFANVTATITRYFANGYQYGNRQFSAEIGTGFFVKTTVLAALLGLGLFVALAGVFVLVAGAGAVSFIASGQFENLQGGSLWPFLAIFIVYAGMLLVMVAVSAFVKARTRNYTFAQLKAAGEPEYGFSSSLRTPAFVWLIVSNILMQLLTLGLARPWAMVRTQRYLADNTAVIGDLSLLNVSGEAFDDGAAIADEVAQAFDIGVGIG</sequence>
<dbReference type="STRING" id="265726.KY46_02980"/>
<proteinExistence type="predicted"/>
<feature type="transmembrane region" description="Helical" evidence="1">
    <location>
        <begin position="15"/>
        <end position="35"/>
    </location>
</feature>
<evidence type="ECO:0000313" key="2">
    <source>
        <dbReference type="EMBL" id="KKD01759.1"/>
    </source>
</evidence>
<comment type="caution">
    <text evidence="2">The sequence shown here is derived from an EMBL/GenBank/DDBJ whole genome shotgun (WGS) entry which is preliminary data.</text>
</comment>
<evidence type="ECO:0000256" key="1">
    <source>
        <dbReference type="SAM" id="Phobius"/>
    </source>
</evidence>
<dbReference type="InterPro" id="IPR010295">
    <property type="entry name" value="DUF898"/>
</dbReference>
<protein>
    <recommendedName>
        <fullName evidence="4">DUF898 domain-containing protein</fullName>
    </recommendedName>
</protein>
<feature type="transmembrane region" description="Helical" evidence="1">
    <location>
        <begin position="225"/>
        <end position="245"/>
    </location>
</feature>
<name>A0A0F5VI22_9GAMM</name>
<organism evidence="2 3">
    <name type="scientific">Photobacterium halotolerans</name>
    <dbReference type="NCBI Taxonomy" id="265726"/>
    <lineage>
        <taxon>Bacteria</taxon>
        <taxon>Pseudomonadati</taxon>
        <taxon>Pseudomonadota</taxon>
        <taxon>Gammaproteobacteria</taxon>
        <taxon>Vibrionales</taxon>
        <taxon>Vibrionaceae</taxon>
        <taxon>Photobacterium</taxon>
    </lineage>
</organism>